<dbReference type="PANTHER" id="PTHR11804:SF83">
    <property type="entry name" value="LD37516P"/>
    <property type="match status" value="1"/>
</dbReference>
<evidence type="ECO:0000256" key="4">
    <source>
        <dbReference type="ARBA" id="ARBA00022801"/>
    </source>
</evidence>
<comment type="similarity">
    <text evidence="1 7">Belongs to the peptidase M3 family.</text>
</comment>
<dbReference type="InterPro" id="IPR024079">
    <property type="entry name" value="MetalloPept_cat_dom_sf"/>
</dbReference>
<evidence type="ECO:0000256" key="7">
    <source>
        <dbReference type="RuleBase" id="RU003435"/>
    </source>
</evidence>
<evidence type="ECO:0000313" key="10">
    <source>
        <dbReference type="RefSeq" id="XP_017878961.1"/>
    </source>
</evidence>
<evidence type="ECO:0000256" key="6">
    <source>
        <dbReference type="ARBA" id="ARBA00023049"/>
    </source>
</evidence>
<sequence length="743" mass="86451">MLLKNIKAATFCGKKILSQNNFLQIPRRNGYLILVPEIGEDLPGKYPLLKEDKSPEFTNITIEKCVAAIGKQALEFEETIRTVEKQVERTDDVTPEFLFKNVLEPIEDVYTSLNITWGIAKTLYLGNQSLMPTKYYISINERAKKATAYRYSSDSIYQACKKVLNNKESTLNDQQKGVLRKFVLEGKLNGLELTQRKKDELSDLKVLLFRDISEYSQKVEAAVHLMTFTIKDSAVVRDFPEELLRAMVSDSTKYLVGPWVLTLYPDVYELFMEYCPDRVLRWRIWEAYVTKASVLHERQVQASVALEEIRGRRMKEANYLGYKTYVDLSMETKMAGSMENVCNILDTLLATARPAQEYELKQLHAFASERGLEGGLQLWDVTFWARKLLNSQHKFKEQSLNNYFPLPKVLDGLFNLVEMLFDIKIIEDKRPDVWHKDVRFFSIFDMKESNSEPISSFYLDLYARDDEKSQNSGYMVPIQNRSKVSDMKPLAALIFSFQPPTINRPSYLSFKEVETLFRQCGHMLQHVLTKVDYADIAGHSFIEWDTAFIADYFLANWLFEPSVLQEISAHEETNEPLSLDMIKMLKHTKTHLSGYNLCKEIYWSRFDLELYSRKDFWNTILGRIWDKHFVLPPHKKDCEVCSFQTIFSGDWGAAYYSNIWSKMIAADLYSAFQDVSYKNKEQLKELGNRYRESFLSVGGTYSGRENFRKFRGRDPSPKALLKMYEIDKKSSMLEVNNQDIDVD</sequence>
<proteinExistence type="inferred from homology"/>
<evidence type="ECO:0000256" key="1">
    <source>
        <dbReference type="ARBA" id="ARBA00006040"/>
    </source>
</evidence>
<dbReference type="GO" id="GO:0046872">
    <property type="term" value="F:metal ion binding"/>
    <property type="evidence" value="ECO:0007669"/>
    <property type="project" value="UniProtKB-UniRule"/>
</dbReference>
<dbReference type="GO" id="GO:0004222">
    <property type="term" value="F:metalloendopeptidase activity"/>
    <property type="evidence" value="ECO:0007669"/>
    <property type="project" value="InterPro"/>
</dbReference>
<keyword evidence="2 7" id="KW-0645">Protease</keyword>
<feature type="domain" description="Peptidase M3A/M3B catalytic" evidence="8">
    <location>
        <begin position="271"/>
        <end position="725"/>
    </location>
</feature>
<dbReference type="GeneID" id="108624287"/>
<dbReference type="InterPro" id="IPR024077">
    <property type="entry name" value="Neurolysin/TOP_dom2"/>
</dbReference>
<protein>
    <submittedName>
        <fullName evidence="10">Probable cytosolic oligopeptidase A</fullName>
    </submittedName>
</protein>
<keyword evidence="9" id="KW-1185">Reference proteome</keyword>
<organism evidence="9 10">
    <name type="scientific">Ceratina calcarata</name>
    <dbReference type="NCBI Taxonomy" id="156304"/>
    <lineage>
        <taxon>Eukaryota</taxon>
        <taxon>Metazoa</taxon>
        <taxon>Ecdysozoa</taxon>
        <taxon>Arthropoda</taxon>
        <taxon>Hexapoda</taxon>
        <taxon>Insecta</taxon>
        <taxon>Pterygota</taxon>
        <taxon>Neoptera</taxon>
        <taxon>Endopterygota</taxon>
        <taxon>Hymenoptera</taxon>
        <taxon>Apocrita</taxon>
        <taxon>Aculeata</taxon>
        <taxon>Apoidea</taxon>
        <taxon>Anthophila</taxon>
        <taxon>Apidae</taxon>
        <taxon>Ceratina</taxon>
        <taxon>Zadontomerus</taxon>
    </lineage>
</organism>
<keyword evidence="5 7" id="KW-0862">Zinc</keyword>
<evidence type="ECO:0000313" key="9">
    <source>
        <dbReference type="Proteomes" id="UP000694925"/>
    </source>
</evidence>
<keyword evidence="6 7" id="KW-0482">Metalloprotease</keyword>
<keyword evidence="3 7" id="KW-0479">Metal-binding</keyword>
<evidence type="ECO:0000256" key="5">
    <source>
        <dbReference type="ARBA" id="ARBA00022833"/>
    </source>
</evidence>
<dbReference type="Gene3D" id="1.10.1370.40">
    <property type="match status" value="1"/>
</dbReference>
<reference evidence="10" key="1">
    <citation type="submission" date="2025-08" db="UniProtKB">
        <authorList>
            <consortium name="RefSeq"/>
        </authorList>
    </citation>
    <scope>IDENTIFICATION</scope>
    <source>
        <tissue evidence="10">Whole body</tissue>
    </source>
</reference>
<dbReference type="Gene3D" id="1.10.1370.10">
    <property type="entry name" value="Neurolysin, domain 3"/>
    <property type="match status" value="1"/>
</dbReference>
<gene>
    <name evidence="10" type="primary">LOC108624287</name>
</gene>
<dbReference type="Pfam" id="PF01432">
    <property type="entry name" value="Peptidase_M3"/>
    <property type="match status" value="1"/>
</dbReference>
<dbReference type="InterPro" id="IPR034005">
    <property type="entry name" value="M3A_DCP"/>
</dbReference>
<evidence type="ECO:0000259" key="8">
    <source>
        <dbReference type="Pfam" id="PF01432"/>
    </source>
</evidence>
<dbReference type="CDD" id="cd06456">
    <property type="entry name" value="M3A_DCP"/>
    <property type="match status" value="1"/>
</dbReference>
<dbReference type="Gene3D" id="3.40.390.10">
    <property type="entry name" value="Collagenase (Catalytic Domain)"/>
    <property type="match status" value="1"/>
</dbReference>
<evidence type="ECO:0000256" key="2">
    <source>
        <dbReference type="ARBA" id="ARBA00022670"/>
    </source>
</evidence>
<dbReference type="SUPFAM" id="SSF55486">
    <property type="entry name" value="Metalloproteases ('zincins'), catalytic domain"/>
    <property type="match status" value="1"/>
</dbReference>
<dbReference type="Proteomes" id="UP000694925">
    <property type="component" value="Unplaced"/>
</dbReference>
<accession>A0AAJ7N6A1</accession>
<dbReference type="AlphaFoldDB" id="A0AAJ7N6A1"/>
<dbReference type="InterPro" id="IPR001567">
    <property type="entry name" value="Pept_M3A_M3B_dom"/>
</dbReference>
<keyword evidence="4 7" id="KW-0378">Hydrolase</keyword>
<dbReference type="InterPro" id="IPR045090">
    <property type="entry name" value="Pept_M3A_M3B"/>
</dbReference>
<dbReference type="KEGG" id="ccal:108624287"/>
<name>A0AAJ7N6A1_9HYME</name>
<dbReference type="RefSeq" id="XP_017878961.1">
    <property type="nucleotide sequence ID" value="XM_018023472.2"/>
</dbReference>
<dbReference type="GO" id="GO:0006508">
    <property type="term" value="P:proteolysis"/>
    <property type="evidence" value="ECO:0007669"/>
    <property type="project" value="UniProtKB-KW"/>
</dbReference>
<dbReference type="PANTHER" id="PTHR11804">
    <property type="entry name" value="PROTEASE M3 THIMET OLIGOPEPTIDASE-RELATED"/>
    <property type="match status" value="1"/>
</dbReference>
<evidence type="ECO:0000256" key="3">
    <source>
        <dbReference type="ARBA" id="ARBA00022723"/>
    </source>
</evidence>
<comment type="cofactor">
    <cofactor evidence="7">
        <name>Zn(2+)</name>
        <dbReference type="ChEBI" id="CHEBI:29105"/>
    </cofactor>
    <text evidence="7">Binds 1 zinc ion.</text>
</comment>